<evidence type="ECO:0000313" key="2">
    <source>
        <dbReference type="EMBL" id="TWI10705.1"/>
    </source>
</evidence>
<accession>V6S1Q1</accession>
<dbReference type="EMBL" id="VLKQ01000009">
    <property type="protein sequence ID" value="TWI10705.1"/>
    <property type="molecule type" value="Genomic_DNA"/>
</dbReference>
<dbReference type="Proteomes" id="UP000319848">
    <property type="component" value="Unassembled WGS sequence"/>
</dbReference>
<keyword evidence="1" id="KW-0732">Signal</keyword>
<sequence>MKSIQKTMLIVLLLAGFTTVYGQDGYEDPYGANNRSGVTGYGRRRNMPMRDISKLPKKEQDAIREETVTKTIDKLKKELLLDELQVIVITKVITENQKKQTAIASGDGSETAKISEMEALLTNTDREIISFLNKDQKEKFNVLIEERKRKLNTLKDFR</sequence>
<proteinExistence type="predicted"/>
<gene>
    <name evidence="2" type="ORF">IP98_02048</name>
</gene>
<evidence type="ECO:0000313" key="3">
    <source>
        <dbReference type="Proteomes" id="UP000319848"/>
    </source>
</evidence>
<protein>
    <recommendedName>
        <fullName evidence="4">Spy/CpxP family protein refolding chaperone</fullName>
    </recommendedName>
</protein>
<organism evidence="2 3">
    <name type="scientific">Flavobacterium cauense R2A-7</name>
    <dbReference type="NCBI Taxonomy" id="1341154"/>
    <lineage>
        <taxon>Bacteria</taxon>
        <taxon>Pseudomonadati</taxon>
        <taxon>Bacteroidota</taxon>
        <taxon>Flavobacteriia</taxon>
        <taxon>Flavobacteriales</taxon>
        <taxon>Flavobacteriaceae</taxon>
        <taxon>Flavobacterium</taxon>
    </lineage>
</organism>
<reference evidence="2 3" key="1">
    <citation type="journal article" date="2015" name="Stand. Genomic Sci.">
        <title>Genomic Encyclopedia of Bacterial and Archaeal Type Strains, Phase III: the genomes of soil and plant-associated and newly described type strains.</title>
        <authorList>
            <person name="Whitman W.B."/>
            <person name="Woyke T."/>
            <person name="Klenk H.P."/>
            <person name="Zhou Y."/>
            <person name="Lilburn T.G."/>
            <person name="Beck B.J."/>
            <person name="De Vos P."/>
            <person name="Vandamme P."/>
            <person name="Eisen J.A."/>
            <person name="Garrity G."/>
            <person name="Hugenholtz P."/>
            <person name="Kyrpides N.C."/>
        </authorList>
    </citation>
    <scope>NUCLEOTIDE SEQUENCE [LARGE SCALE GENOMIC DNA]</scope>
    <source>
        <strain evidence="2 3">CGMCC 1.7270</strain>
    </source>
</reference>
<dbReference type="AlphaFoldDB" id="V6S1Q1"/>
<keyword evidence="3" id="KW-1185">Reference proteome</keyword>
<evidence type="ECO:0000256" key="1">
    <source>
        <dbReference type="SAM" id="SignalP"/>
    </source>
</evidence>
<comment type="caution">
    <text evidence="2">The sequence shown here is derived from an EMBL/GenBank/DDBJ whole genome shotgun (WGS) entry which is preliminary data.</text>
</comment>
<feature type="signal peptide" evidence="1">
    <location>
        <begin position="1"/>
        <end position="22"/>
    </location>
</feature>
<evidence type="ECO:0008006" key="4">
    <source>
        <dbReference type="Google" id="ProtNLM"/>
    </source>
</evidence>
<feature type="chain" id="PRO_5030178722" description="Spy/CpxP family protein refolding chaperone" evidence="1">
    <location>
        <begin position="23"/>
        <end position="158"/>
    </location>
</feature>
<dbReference type="STRING" id="1341154.FCR2A7T_09090"/>
<dbReference type="RefSeq" id="WP_023570076.1">
    <property type="nucleotide sequence ID" value="NZ_AVBI01000012.1"/>
</dbReference>
<dbReference type="OrthoDB" id="1360972at2"/>
<name>V6S1Q1_9FLAO</name>